<dbReference type="CDD" id="cd00635">
    <property type="entry name" value="PLPDE_III_YBL036c_like"/>
    <property type="match status" value="1"/>
</dbReference>
<dbReference type="FunFam" id="3.20.20.10:FF:000018">
    <property type="entry name" value="Pyridoxal phosphate homeostasis protein"/>
    <property type="match status" value="1"/>
</dbReference>
<proteinExistence type="inferred from homology"/>
<name>A0A7Z2NXU1_9SPHN</name>
<organism evidence="6 7">
    <name type="scientific">Sphingomonas changnyeongensis</name>
    <dbReference type="NCBI Taxonomy" id="2698679"/>
    <lineage>
        <taxon>Bacteria</taxon>
        <taxon>Pseudomonadati</taxon>
        <taxon>Pseudomonadota</taxon>
        <taxon>Alphaproteobacteria</taxon>
        <taxon>Sphingomonadales</taxon>
        <taxon>Sphingomonadaceae</taxon>
        <taxon>Sphingomonas</taxon>
    </lineage>
</organism>
<sequence length="233" mass="24170">MPPAPPSTPPATSADSPAARLAAVQQRIARAAKVARHDLADIALIAVSKTHEAEAIRPLIAAGQRRFGENRVQEAAAKWPALRAEHDGIELHLVGQLQSNKADEAVALFDAIHALDRPSLVTALARAIDRAGRAPTLFVQVNIGDEPQKGGCAVADLPGLLGEARGAGLAPAGLMCVPPLGVEPAPYFALLAKIARDHGLPLLSMGMSDDFETAVTLGATHVRVGSALFGPRA</sequence>
<dbReference type="InterPro" id="IPR011078">
    <property type="entry name" value="PyrdxlP_homeostasis"/>
</dbReference>
<evidence type="ECO:0000256" key="3">
    <source>
        <dbReference type="PIRSR" id="PIRSR004848-1"/>
    </source>
</evidence>
<gene>
    <name evidence="6" type="ORF">GVO57_03305</name>
</gene>
<comment type="cofactor">
    <cofactor evidence="3">
        <name>pyridoxal 5'-phosphate</name>
        <dbReference type="ChEBI" id="CHEBI:597326"/>
    </cofactor>
</comment>
<keyword evidence="7" id="KW-1185">Reference proteome</keyword>
<comment type="function">
    <text evidence="2">Pyridoxal 5'-phosphate (PLP)-binding protein, which is involved in PLP homeostasis.</text>
</comment>
<evidence type="ECO:0000256" key="2">
    <source>
        <dbReference type="HAMAP-Rule" id="MF_02087"/>
    </source>
</evidence>
<dbReference type="PIRSF" id="PIRSF004848">
    <property type="entry name" value="YBL036c_PLPDEIII"/>
    <property type="match status" value="1"/>
</dbReference>
<reference evidence="6 7" key="1">
    <citation type="submission" date="2020-01" db="EMBL/GenBank/DDBJ databases">
        <title>Sphingomonas sp. C33 whole genome sequece.</title>
        <authorList>
            <person name="Park C."/>
        </authorList>
    </citation>
    <scope>NUCLEOTIDE SEQUENCE [LARGE SCALE GENOMIC DNA]</scope>
    <source>
        <strain evidence="6 7">C33</strain>
    </source>
</reference>
<feature type="domain" description="Alanine racemase N-terminal" evidence="5">
    <location>
        <begin position="21"/>
        <end position="231"/>
    </location>
</feature>
<dbReference type="AlphaFoldDB" id="A0A7Z2NXU1"/>
<evidence type="ECO:0000313" key="6">
    <source>
        <dbReference type="EMBL" id="QHL91762.1"/>
    </source>
</evidence>
<dbReference type="RefSeq" id="WP_160593797.1">
    <property type="nucleotide sequence ID" value="NZ_CP047895.1"/>
</dbReference>
<dbReference type="Gene3D" id="3.20.20.10">
    <property type="entry name" value="Alanine racemase"/>
    <property type="match status" value="1"/>
</dbReference>
<evidence type="ECO:0000259" key="5">
    <source>
        <dbReference type="Pfam" id="PF01168"/>
    </source>
</evidence>
<accession>A0A7Z2NXU1</accession>
<evidence type="ECO:0000256" key="1">
    <source>
        <dbReference type="ARBA" id="ARBA00022898"/>
    </source>
</evidence>
<dbReference type="Proteomes" id="UP000464468">
    <property type="component" value="Chromosome"/>
</dbReference>
<dbReference type="PANTHER" id="PTHR10146">
    <property type="entry name" value="PROLINE SYNTHETASE CO-TRANSCRIBED BACTERIAL HOMOLOG PROTEIN"/>
    <property type="match status" value="1"/>
</dbReference>
<protein>
    <recommendedName>
        <fullName evidence="2">Pyridoxal phosphate homeostasis protein</fullName>
        <shortName evidence="2">PLP homeostasis protein</shortName>
    </recommendedName>
</protein>
<dbReference type="InterPro" id="IPR029066">
    <property type="entry name" value="PLP-binding_barrel"/>
</dbReference>
<dbReference type="GO" id="GO:0030170">
    <property type="term" value="F:pyridoxal phosphate binding"/>
    <property type="evidence" value="ECO:0007669"/>
    <property type="project" value="UniProtKB-UniRule"/>
</dbReference>
<dbReference type="NCBIfam" id="TIGR00044">
    <property type="entry name" value="YggS family pyridoxal phosphate-dependent enzyme"/>
    <property type="match status" value="1"/>
</dbReference>
<dbReference type="KEGG" id="schy:GVO57_03305"/>
<dbReference type="InterPro" id="IPR001608">
    <property type="entry name" value="Ala_racemase_N"/>
</dbReference>
<dbReference type="HAMAP" id="MF_02087">
    <property type="entry name" value="PLP_homeostasis"/>
    <property type="match status" value="1"/>
</dbReference>
<feature type="modified residue" description="N6-(pyridoxal phosphate)lysine" evidence="2 3">
    <location>
        <position position="49"/>
    </location>
</feature>
<dbReference type="EMBL" id="CP047895">
    <property type="protein sequence ID" value="QHL91762.1"/>
    <property type="molecule type" value="Genomic_DNA"/>
</dbReference>
<dbReference type="Pfam" id="PF01168">
    <property type="entry name" value="Ala_racemase_N"/>
    <property type="match status" value="1"/>
</dbReference>
<dbReference type="PANTHER" id="PTHR10146:SF14">
    <property type="entry name" value="PYRIDOXAL PHOSPHATE HOMEOSTASIS PROTEIN"/>
    <property type="match status" value="1"/>
</dbReference>
<comment type="similarity">
    <text evidence="2 4">Belongs to the pyridoxal phosphate-binding protein YggS/PROSC family.</text>
</comment>
<dbReference type="SUPFAM" id="SSF51419">
    <property type="entry name" value="PLP-binding barrel"/>
    <property type="match status" value="1"/>
</dbReference>
<keyword evidence="1 2" id="KW-0663">Pyridoxal phosphate</keyword>
<evidence type="ECO:0000256" key="4">
    <source>
        <dbReference type="RuleBase" id="RU004514"/>
    </source>
</evidence>
<evidence type="ECO:0000313" key="7">
    <source>
        <dbReference type="Proteomes" id="UP000464468"/>
    </source>
</evidence>